<dbReference type="STRING" id="653667.S9W727"/>
<evidence type="ECO:0000256" key="2">
    <source>
        <dbReference type="ARBA" id="ARBA00008803"/>
    </source>
</evidence>
<feature type="compositionally biased region" description="Basic and acidic residues" evidence="6">
    <location>
        <begin position="116"/>
        <end position="129"/>
    </location>
</feature>
<comment type="similarity">
    <text evidence="2">Belongs to the TAPT1 family.</text>
</comment>
<sequence length="667" mass="77414">MEEINSTTKPMDHQKEVNASRFSSNNYQSNSPRDPSHESKVHNSSHTSSRSLPMDKLKHQQEFVIIQKPKEKLFPPLLNKRSASAENLNSTSHASSKSNLFPKERSHPTFVPPENNEPKQNHELKEKPHTMPASKTQIAGLRMRSFWDYVRLELTASDTESANPIKQTMVEDFFATPLSIEKTLLYGWFVCVDSFLYVFTLLPIRIFLSILFLFHYIFHNTIRFLSPGNKISPIAFPKSRKIDLIKVSLLLSTSILIRRLDVSRLYHVIRAQASIRFYVLYNVLEIADRLCGALGQDVLDCLFADYNLSFHFLELSGWLRFFYYYFISLAYMVLHTLVLLYQIVTLNVTVNSYSNAVLALLMSNQMVEIKGSVFKKFEKENLFQLTCSDIVERFQITVMATVIFLRNLTEMYTTSSLDAPLITFDRLKTLMAPFVWVIGSELFVDWLKHAFIIKFNYFKPSIYGRFTDVLCHDYVASGGRPAQTVTGKSQHVARRMGLPVLPLVCVFIRTSMQTWNMFRSTHSMKQEIAKSIGMLLPTKDNYIYYLPKGQTQVYNIEKEPSWESIFLSWLQGKAGIAVLFFILLMLKLILGMALLSFAQSRYRSMKIREEDTETWEKERKTNNFFRGHIEIDNRTKTYLNNSKDDLPVSKGQLLTLERYSMFSKRIW</sequence>
<evidence type="ECO:0000256" key="1">
    <source>
        <dbReference type="ARBA" id="ARBA00004141"/>
    </source>
</evidence>
<dbReference type="AlphaFoldDB" id="S9W727"/>
<dbReference type="Pfam" id="PF05346">
    <property type="entry name" value="DUF747"/>
    <property type="match status" value="1"/>
</dbReference>
<feature type="compositionally biased region" description="Polar residues" evidence="6">
    <location>
        <begin position="84"/>
        <end position="99"/>
    </location>
</feature>
<dbReference type="eggNOG" id="KOG2490">
    <property type="taxonomic scope" value="Eukaryota"/>
</dbReference>
<dbReference type="OMA" id="VMIYQMI"/>
<dbReference type="RefSeq" id="XP_013021195.1">
    <property type="nucleotide sequence ID" value="XM_013165741.1"/>
</dbReference>
<dbReference type="PANTHER" id="PTHR13317">
    <property type="entry name" value="TRANSMEMBRANE ANTERIOR POSTERIOR TRANSFORMATION PROTEIN 1 HOMOLOG"/>
    <property type="match status" value="1"/>
</dbReference>
<feature type="compositionally biased region" description="Polar residues" evidence="6">
    <location>
        <begin position="42"/>
        <end position="51"/>
    </location>
</feature>
<evidence type="ECO:0000256" key="6">
    <source>
        <dbReference type="SAM" id="MobiDB-lite"/>
    </source>
</evidence>
<evidence type="ECO:0000313" key="9">
    <source>
        <dbReference type="Proteomes" id="UP000015464"/>
    </source>
</evidence>
<name>S9W727_SCHCR</name>
<evidence type="ECO:0000256" key="3">
    <source>
        <dbReference type="ARBA" id="ARBA00022692"/>
    </source>
</evidence>
<keyword evidence="5 7" id="KW-0472">Membrane</keyword>
<dbReference type="PANTHER" id="PTHR13317:SF4">
    <property type="entry name" value="TRANSMEMBRANE ANTERIOR POSTERIOR TRANSFORMATION PROTEIN 1 HOMOLOG"/>
    <property type="match status" value="1"/>
</dbReference>
<protein>
    <submittedName>
        <fullName evidence="8">ER protein folding protein</fullName>
    </submittedName>
</protein>
<accession>S9W727</accession>
<dbReference type="InterPro" id="IPR008010">
    <property type="entry name" value="Tatp1"/>
</dbReference>
<proteinExistence type="inferred from homology"/>
<feature type="transmembrane region" description="Helical" evidence="7">
    <location>
        <begin position="576"/>
        <end position="598"/>
    </location>
</feature>
<evidence type="ECO:0000256" key="5">
    <source>
        <dbReference type="ARBA" id="ARBA00023136"/>
    </source>
</evidence>
<feature type="compositionally biased region" description="Polar residues" evidence="6">
    <location>
        <begin position="20"/>
        <end position="33"/>
    </location>
</feature>
<dbReference type="HOGENOM" id="CLU_003655_1_1_1"/>
<keyword evidence="3 7" id="KW-0812">Transmembrane</keyword>
<comment type="subcellular location">
    <subcellularLocation>
        <location evidence="1">Membrane</location>
        <topology evidence="1">Multi-pass membrane protein</topology>
    </subcellularLocation>
</comment>
<feature type="transmembrane region" description="Helical" evidence="7">
    <location>
        <begin position="195"/>
        <end position="218"/>
    </location>
</feature>
<feature type="region of interest" description="Disordered" evidence="6">
    <location>
        <begin position="84"/>
        <end position="133"/>
    </location>
</feature>
<evidence type="ECO:0000256" key="7">
    <source>
        <dbReference type="SAM" id="Phobius"/>
    </source>
</evidence>
<evidence type="ECO:0000256" key="4">
    <source>
        <dbReference type="ARBA" id="ARBA00022989"/>
    </source>
</evidence>
<gene>
    <name evidence="8" type="ORF">SPOG_03082</name>
</gene>
<dbReference type="Proteomes" id="UP000015464">
    <property type="component" value="Unassembled WGS sequence"/>
</dbReference>
<keyword evidence="9" id="KW-1185">Reference proteome</keyword>
<feature type="region of interest" description="Disordered" evidence="6">
    <location>
        <begin position="1"/>
        <end position="62"/>
    </location>
</feature>
<feature type="transmembrane region" description="Helical" evidence="7">
    <location>
        <begin position="322"/>
        <end position="344"/>
    </location>
</feature>
<dbReference type="GO" id="GO:0005789">
    <property type="term" value="C:endoplasmic reticulum membrane"/>
    <property type="evidence" value="ECO:0007669"/>
    <property type="project" value="TreeGrafter"/>
</dbReference>
<keyword evidence="4 7" id="KW-1133">Transmembrane helix</keyword>
<organism evidence="8 9">
    <name type="scientific">Schizosaccharomyces cryophilus (strain OY26 / ATCC MYA-4695 / CBS 11777 / NBRC 106824 / NRRL Y48691)</name>
    <name type="common">Fission yeast</name>
    <dbReference type="NCBI Taxonomy" id="653667"/>
    <lineage>
        <taxon>Eukaryota</taxon>
        <taxon>Fungi</taxon>
        <taxon>Dikarya</taxon>
        <taxon>Ascomycota</taxon>
        <taxon>Taphrinomycotina</taxon>
        <taxon>Schizosaccharomycetes</taxon>
        <taxon>Schizosaccharomycetales</taxon>
        <taxon>Schizosaccharomycetaceae</taxon>
        <taxon>Schizosaccharomyces</taxon>
    </lineage>
</organism>
<reference evidence="8 9" key="1">
    <citation type="journal article" date="2011" name="Science">
        <title>Comparative functional genomics of the fission yeasts.</title>
        <authorList>
            <person name="Rhind N."/>
            <person name="Chen Z."/>
            <person name="Yassour M."/>
            <person name="Thompson D.A."/>
            <person name="Haas B.J."/>
            <person name="Habib N."/>
            <person name="Wapinski I."/>
            <person name="Roy S."/>
            <person name="Lin M.F."/>
            <person name="Heiman D.I."/>
            <person name="Young S.K."/>
            <person name="Furuya K."/>
            <person name="Guo Y."/>
            <person name="Pidoux A."/>
            <person name="Chen H.M."/>
            <person name="Robbertse B."/>
            <person name="Goldberg J.M."/>
            <person name="Aoki K."/>
            <person name="Bayne E.H."/>
            <person name="Berlin A.M."/>
            <person name="Desjardins C.A."/>
            <person name="Dobbs E."/>
            <person name="Dukaj L."/>
            <person name="Fan L."/>
            <person name="FitzGerald M.G."/>
            <person name="French C."/>
            <person name="Gujja S."/>
            <person name="Hansen K."/>
            <person name="Keifenheim D."/>
            <person name="Levin J.Z."/>
            <person name="Mosher R.A."/>
            <person name="Mueller C.A."/>
            <person name="Pfiffner J."/>
            <person name="Priest M."/>
            <person name="Russ C."/>
            <person name="Smialowska A."/>
            <person name="Swoboda P."/>
            <person name="Sykes S.M."/>
            <person name="Vaughn M."/>
            <person name="Vengrova S."/>
            <person name="Yoder R."/>
            <person name="Zeng Q."/>
            <person name="Allshire R."/>
            <person name="Baulcombe D."/>
            <person name="Birren B.W."/>
            <person name="Brown W."/>
            <person name="Ekwall K."/>
            <person name="Kellis M."/>
            <person name="Leatherwood J."/>
            <person name="Levin H."/>
            <person name="Margalit H."/>
            <person name="Martienssen R."/>
            <person name="Nieduszynski C.A."/>
            <person name="Spatafora J.W."/>
            <person name="Friedman N."/>
            <person name="Dalgaard J.Z."/>
            <person name="Baumann P."/>
            <person name="Niki H."/>
            <person name="Regev A."/>
            <person name="Nusbaum C."/>
        </authorList>
    </citation>
    <scope>NUCLEOTIDE SEQUENCE [LARGE SCALE GENOMIC DNA]</scope>
    <source>
        <strain evidence="9">OY26 / ATCC MYA-4695 / CBS 11777 / NBRC 106824 / NRRL Y48691</strain>
    </source>
</reference>
<dbReference type="EMBL" id="KE546988">
    <property type="protein sequence ID" value="EPY53685.1"/>
    <property type="molecule type" value="Genomic_DNA"/>
</dbReference>
<evidence type="ECO:0000313" key="8">
    <source>
        <dbReference type="EMBL" id="EPY53685.1"/>
    </source>
</evidence>
<dbReference type="OrthoDB" id="5376140at2759"/>
<dbReference type="GeneID" id="25037401"/>